<feature type="binding site" evidence="4">
    <location>
        <begin position="78"/>
        <end position="80"/>
    </location>
    <ligand>
        <name>acetyl-CoA</name>
        <dbReference type="ChEBI" id="CHEBI:57288"/>
        <label>1</label>
    </ligand>
</feature>
<dbReference type="PROSITE" id="PS51186">
    <property type="entry name" value="GNAT"/>
    <property type="match status" value="2"/>
</dbReference>
<dbReference type="Gene3D" id="3.40.630.30">
    <property type="match status" value="1"/>
</dbReference>
<evidence type="ECO:0000256" key="1">
    <source>
        <dbReference type="ARBA" id="ARBA00022679"/>
    </source>
</evidence>
<evidence type="ECO:0000313" key="6">
    <source>
        <dbReference type="EMBL" id="KZM36778.1"/>
    </source>
</evidence>
<feature type="binding site" evidence="4">
    <location>
        <position position="36"/>
    </location>
    <ligand>
        <name>1D-myo-inositol 2-(L-cysteinylamino)-2-deoxy-alpha-D-glucopyranoside</name>
        <dbReference type="ChEBI" id="CHEBI:58887"/>
    </ligand>
</feature>
<feature type="domain" description="N-acetyltransferase" evidence="5">
    <location>
        <begin position="5"/>
        <end position="161"/>
    </location>
</feature>
<feature type="binding site" evidence="4">
    <location>
        <begin position="291"/>
        <end position="296"/>
    </location>
    <ligand>
        <name>acetyl-CoA</name>
        <dbReference type="ChEBI" id="CHEBI:57288"/>
        <label>2</label>
    </ligand>
</feature>
<dbReference type="InterPro" id="IPR050832">
    <property type="entry name" value="Bact_Acetyltransf"/>
</dbReference>
<dbReference type="RefSeq" id="WP_068707034.1">
    <property type="nucleotide sequence ID" value="NZ_LRIE01000042.1"/>
</dbReference>
<protein>
    <recommendedName>
        <fullName evidence="4">Mycothiol acetyltransferase</fullName>
        <shortName evidence="4">MSH acetyltransferase</shortName>
        <ecNumber evidence="4">2.3.1.189</ecNumber>
    </recommendedName>
    <alternativeName>
        <fullName evidence="4">Mycothiol synthase</fullName>
    </alternativeName>
</protein>
<feature type="binding site" evidence="4">
    <location>
        <position position="248"/>
    </location>
    <ligand>
        <name>1D-myo-inositol 2-(L-cysteinylamino)-2-deoxy-alpha-D-glucopyranoside</name>
        <dbReference type="ChEBI" id="CHEBI:58887"/>
    </ligand>
</feature>
<dbReference type="STRING" id="43678.OJAG_05470"/>
<comment type="caution">
    <text evidence="6">The sequence shown here is derived from an EMBL/GenBank/DDBJ whole genome shotgun (WGS) entry which is preliminary data.</text>
</comment>
<dbReference type="NCBIfam" id="TIGR03448">
    <property type="entry name" value="mycothiol_MshD"/>
    <property type="match status" value="1"/>
</dbReference>
<dbReference type="PIRSF" id="PIRSF021524">
    <property type="entry name" value="MSH_acetyltransferase"/>
    <property type="match status" value="1"/>
</dbReference>
<dbReference type="Pfam" id="PF00583">
    <property type="entry name" value="Acetyltransf_1"/>
    <property type="match status" value="1"/>
</dbReference>
<comment type="function">
    <text evidence="4">Catalyzes the transfer of acetyl from acetyl-CoA to desacetylmycothiol (Cys-GlcN-Ins) to form mycothiol.</text>
</comment>
<name>A0A161YK41_9CELL</name>
<feature type="binding site" evidence="4">
    <location>
        <position position="191"/>
    </location>
    <ligand>
        <name>1D-myo-inositol 2-(L-cysteinylamino)-2-deoxy-alpha-D-glucopyranoside</name>
        <dbReference type="ChEBI" id="CHEBI:58887"/>
    </ligand>
</feature>
<dbReference type="InterPro" id="IPR000182">
    <property type="entry name" value="GNAT_dom"/>
</dbReference>
<comment type="similarity">
    <text evidence="4">Belongs to the acetyltransferase family. MshD subfamily.</text>
</comment>
<keyword evidence="1 4" id="KW-0808">Transferase</keyword>
<comment type="caution">
    <text evidence="4">Lacks conserved residue(s) required for the propagation of feature annotation.</text>
</comment>
<feature type="binding site" evidence="4">
    <location>
        <position position="286"/>
    </location>
    <ligand>
        <name>1D-myo-inositol 2-(L-cysteinylamino)-2-deoxy-alpha-D-glucopyranoside</name>
        <dbReference type="ChEBI" id="CHEBI:58887"/>
    </ligand>
</feature>
<evidence type="ECO:0000259" key="5">
    <source>
        <dbReference type="PROSITE" id="PS51186"/>
    </source>
</evidence>
<dbReference type="CDD" id="cd04301">
    <property type="entry name" value="NAT_SF"/>
    <property type="match status" value="2"/>
</dbReference>
<organism evidence="6 7">
    <name type="scientific">Oerskovia enterophila</name>
    <dbReference type="NCBI Taxonomy" id="43678"/>
    <lineage>
        <taxon>Bacteria</taxon>
        <taxon>Bacillati</taxon>
        <taxon>Actinomycetota</taxon>
        <taxon>Actinomycetes</taxon>
        <taxon>Micrococcales</taxon>
        <taxon>Cellulomonadaceae</taxon>
        <taxon>Oerskovia</taxon>
    </lineage>
</organism>
<dbReference type="PATRIC" id="fig|43678.3.peg.583"/>
<feature type="domain" description="N-acetyltransferase" evidence="5">
    <location>
        <begin position="164"/>
        <end position="321"/>
    </location>
</feature>
<feature type="binding site" evidence="4">
    <location>
        <position position="231"/>
    </location>
    <ligand>
        <name>1D-myo-inositol 2-(L-cysteinylamino)-2-deoxy-alpha-D-glucopyranoside</name>
        <dbReference type="ChEBI" id="CHEBI:58887"/>
    </ligand>
</feature>
<dbReference type="SUPFAM" id="SSF55729">
    <property type="entry name" value="Acyl-CoA N-acyltransferases (Nat)"/>
    <property type="match status" value="1"/>
</dbReference>
<comment type="catalytic activity">
    <reaction evidence="4">
        <text>1D-myo-inositol 2-(L-cysteinylamino)-2-deoxy-alpha-D-glucopyranoside + acetyl-CoA = mycothiol + CoA + H(+)</text>
        <dbReference type="Rhea" id="RHEA:26172"/>
        <dbReference type="ChEBI" id="CHEBI:15378"/>
        <dbReference type="ChEBI" id="CHEBI:16768"/>
        <dbReference type="ChEBI" id="CHEBI:57287"/>
        <dbReference type="ChEBI" id="CHEBI:57288"/>
        <dbReference type="ChEBI" id="CHEBI:58887"/>
        <dbReference type="EC" id="2.3.1.189"/>
    </reaction>
</comment>
<dbReference type="InterPro" id="IPR016181">
    <property type="entry name" value="Acyl_CoA_acyltransferase"/>
</dbReference>
<evidence type="ECO:0000256" key="2">
    <source>
        <dbReference type="ARBA" id="ARBA00022737"/>
    </source>
</evidence>
<reference evidence="6 7" key="1">
    <citation type="submission" date="2016-01" db="EMBL/GenBank/DDBJ databases">
        <title>Genome sequence of Oerskovia enterophila VJag, an agar and cellulose degrading bacterium.</title>
        <authorList>
            <person name="Poehlein A."/>
            <person name="Jag V."/>
            <person name="Bengelsdorf F."/>
            <person name="Duerre P."/>
            <person name="Daniel R."/>
        </authorList>
    </citation>
    <scope>NUCLEOTIDE SEQUENCE [LARGE SCALE GENOMIC DNA]</scope>
    <source>
        <strain evidence="6 7">VJag</strain>
    </source>
</reference>
<comment type="subunit">
    <text evidence="4">Monomer.</text>
</comment>
<dbReference type="GO" id="GO:0035447">
    <property type="term" value="F:mycothiol synthase activity"/>
    <property type="evidence" value="ECO:0007669"/>
    <property type="project" value="UniProtKB-UniRule"/>
</dbReference>
<keyword evidence="2 4" id="KW-0677">Repeat</keyword>
<proteinExistence type="inferred from homology"/>
<dbReference type="OrthoDB" id="3208058at2"/>
<evidence type="ECO:0000313" key="7">
    <source>
        <dbReference type="Proteomes" id="UP000076447"/>
    </source>
</evidence>
<feature type="binding site" evidence="4">
    <location>
        <begin position="252"/>
        <end position="254"/>
    </location>
    <ligand>
        <name>acetyl-CoA</name>
        <dbReference type="ChEBI" id="CHEBI:57288"/>
        <label>2</label>
    </ligand>
</feature>
<accession>A0A161YK41</accession>
<dbReference type="InterPro" id="IPR017813">
    <property type="entry name" value="Mycothiol_AcTrfase"/>
</dbReference>
<dbReference type="AlphaFoldDB" id="A0A161YK41"/>
<dbReference type="EMBL" id="LRIE01000042">
    <property type="protein sequence ID" value="KZM36778.1"/>
    <property type="molecule type" value="Genomic_DNA"/>
</dbReference>
<dbReference type="Pfam" id="PF13508">
    <property type="entry name" value="Acetyltransf_7"/>
    <property type="match status" value="1"/>
</dbReference>
<dbReference type="EC" id="2.3.1.189" evidence="4"/>
<sequence length="332" mass="35472">MHSPLEIGPLDPATADEVRSLAAAAHESDGVAPLSEQPLLRLGVDDEDLTHVVTYDDSGTVTGYAQIDRGGDVASAELVVHPAARRRRTGRMLLRTAQRDATLPARSGEPGQHGRTLHVWAHGDLPAARAFAADAGLVVVRELWKMGLDLRSGTWERPEVPAGLRLRTFRPGPDDAAWLRVNARAFAHHPEQGRLTQADLDARVAEDWFDPEGFFLLEREDGSLAGFLWTKVPTDPSVSPAGATREGEIYVVGVDPDAQGEGLGKVLTAVGLAHLAGRGLERAVLYVDGDNAAATRTYLGAGFGKDTVDVQYGPPTVHPVTQSSPSDATMKP</sequence>
<dbReference type="Proteomes" id="UP000076447">
    <property type="component" value="Unassembled WGS sequence"/>
</dbReference>
<keyword evidence="3 4" id="KW-0012">Acyltransferase</keyword>
<gene>
    <name evidence="6" type="primary">mshD_1</name>
    <name evidence="4" type="synonym">mshD</name>
    <name evidence="6" type="ORF">OJAG_05470</name>
</gene>
<evidence type="ECO:0000256" key="3">
    <source>
        <dbReference type="ARBA" id="ARBA00023315"/>
    </source>
</evidence>
<feature type="binding site" evidence="4">
    <location>
        <begin position="259"/>
        <end position="265"/>
    </location>
    <ligand>
        <name>acetyl-CoA</name>
        <dbReference type="ChEBI" id="CHEBI:57288"/>
        <label>2</label>
    </ligand>
</feature>
<dbReference type="GO" id="GO:0010125">
    <property type="term" value="P:mycothiol biosynthetic process"/>
    <property type="evidence" value="ECO:0007669"/>
    <property type="project" value="UniProtKB-UniRule"/>
</dbReference>
<dbReference type="HAMAP" id="MF_01698">
    <property type="entry name" value="MshD"/>
    <property type="match status" value="1"/>
</dbReference>
<dbReference type="PANTHER" id="PTHR43877">
    <property type="entry name" value="AMINOALKYLPHOSPHONATE N-ACETYLTRANSFERASE-RELATED-RELATED"/>
    <property type="match status" value="1"/>
</dbReference>
<evidence type="ECO:0000256" key="4">
    <source>
        <dbReference type="HAMAP-Rule" id="MF_01698"/>
    </source>
</evidence>